<evidence type="ECO:0000256" key="7">
    <source>
        <dbReference type="ARBA" id="ARBA00022771"/>
    </source>
</evidence>
<evidence type="ECO:0000256" key="11">
    <source>
        <dbReference type="PROSITE-ProRule" id="PRU00455"/>
    </source>
</evidence>
<sequence length="296" mass="32700">MTDSSSSVESYSSSSESYESSSETSSLKRQRTSTSTTMISSGGTDEKKKLTATLIDLDVIDCSVCFDTLTIPISQCVNGHIVCSTCCTKLKKKCATCSLPILSRNRAMERVLELLRFPCSNAEFGCSEEVIYDERSAHLERCAFAPCTCPFTSCSFTGSYMDLYEHSVDKHLKSLSMFECGNHVYIHLKGGEKVVLKEKTTDERSGGGELVVVECFDTPYARIISVSSIAPNVPGIGLFSYNLKLDSSHCDRLCFGSKVKRVCEVSGELPITHFTLIPLYVCPEYKLKISITRRAY</sequence>
<comment type="catalytic activity">
    <reaction evidence="1">
        <text>S-ubiquitinyl-[E2 ubiquitin-conjugating enzyme]-L-cysteine + [acceptor protein]-L-lysine = [E2 ubiquitin-conjugating enzyme]-L-cysteine + N(6)-ubiquitinyl-[acceptor protein]-L-lysine.</text>
        <dbReference type="EC" id="2.3.2.27"/>
    </reaction>
</comment>
<feature type="domain" description="SIAH-type" evidence="13">
    <location>
        <begin position="114"/>
        <end position="172"/>
    </location>
</feature>
<comment type="function">
    <text evidence="10">E3 ubiquitin-protein ligase that mediates ubiquitination and subsequent proteasomal degradation of target proteins. E3 ubiquitin ligases accept ubiquitin from an E2 ubiquitin-conjugating enzyme in the form of a thioester and then directly transfers the ubiquitin to targeted substrates. It probably triggers the ubiquitin-mediated degradation of different substrates.</text>
</comment>
<dbReference type="EC" id="2.3.2.27" evidence="4"/>
<dbReference type="AlphaFoldDB" id="A0A565BWQ6"/>
<dbReference type="SUPFAM" id="SSF49599">
    <property type="entry name" value="TRAF domain-like"/>
    <property type="match status" value="1"/>
</dbReference>
<evidence type="ECO:0000313" key="15">
    <source>
        <dbReference type="Proteomes" id="UP000489600"/>
    </source>
</evidence>
<keyword evidence="7 11" id="KW-0863">Zinc-finger</keyword>
<dbReference type="Pfam" id="PF21361">
    <property type="entry name" value="Sina_ZnF"/>
    <property type="match status" value="1"/>
</dbReference>
<evidence type="ECO:0000256" key="5">
    <source>
        <dbReference type="ARBA" id="ARBA00022679"/>
    </source>
</evidence>
<dbReference type="InterPro" id="IPR049548">
    <property type="entry name" value="Sina-like_RING"/>
</dbReference>
<evidence type="ECO:0000256" key="10">
    <source>
        <dbReference type="ARBA" id="ARBA00024004"/>
    </source>
</evidence>
<accession>A0A565BWQ6</accession>
<keyword evidence="6" id="KW-0479">Metal-binding</keyword>
<evidence type="ECO:0000313" key="14">
    <source>
        <dbReference type="EMBL" id="VVB05824.1"/>
    </source>
</evidence>
<keyword evidence="15" id="KW-1185">Reference proteome</keyword>
<gene>
    <name evidence="14" type="ORF">ANE_LOCUS16268</name>
</gene>
<proteinExistence type="inferred from homology"/>
<dbReference type="CDD" id="cd16571">
    <property type="entry name" value="RING-HC_SIAHs"/>
    <property type="match status" value="1"/>
</dbReference>
<comment type="caution">
    <text evidence="14">The sequence shown here is derived from an EMBL/GenBank/DDBJ whole genome shotgun (WGS) entry which is preliminary data.</text>
</comment>
<protein>
    <recommendedName>
        <fullName evidence="4">RING-type E3 ubiquitin transferase</fullName>
        <ecNumber evidence="4">2.3.2.27</ecNumber>
    </recommendedName>
</protein>
<dbReference type="InterPro" id="IPR013010">
    <property type="entry name" value="Znf_SIAH"/>
</dbReference>
<dbReference type="PANTHER" id="PTHR46632:SF23">
    <property type="entry name" value="RING-TYPE E3 UBIQUITIN TRANSFERASE"/>
    <property type="match status" value="1"/>
</dbReference>
<dbReference type="GO" id="GO:0016567">
    <property type="term" value="P:protein ubiquitination"/>
    <property type="evidence" value="ECO:0007669"/>
    <property type="project" value="UniProtKB-UniPathway"/>
</dbReference>
<dbReference type="PROSITE" id="PS51081">
    <property type="entry name" value="ZF_SIAH"/>
    <property type="match status" value="1"/>
</dbReference>
<evidence type="ECO:0000256" key="3">
    <source>
        <dbReference type="ARBA" id="ARBA00009119"/>
    </source>
</evidence>
<evidence type="ECO:0000256" key="4">
    <source>
        <dbReference type="ARBA" id="ARBA00012483"/>
    </source>
</evidence>
<dbReference type="InterPro" id="IPR013083">
    <property type="entry name" value="Znf_RING/FYVE/PHD"/>
</dbReference>
<dbReference type="GO" id="GO:0061630">
    <property type="term" value="F:ubiquitin protein ligase activity"/>
    <property type="evidence" value="ECO:0007669"/>
    <property type="project" value="UniProtKB-EC"/>
</dbReference>
<dbReference type="PANTHER" id="PTHR46632">
    <property type="entry name" value="E3 UBIQUITIN-PROTEIN LIGASE SINA-LIKE 4"/>
    <property type="match status" value="1"/>
</dbReference>
<feature type="compositionally biased region" description="Low complexity" evidence="12">
    <location>
        <begin position="32"/>
        <end position="43"/>
    </location>
</feature>
<reference evidence="14" key="1">
    <citation type="submission" date="2019-07" db="EMBL/GenBank/DDBJ databases">
        <authorList>
            <person name="Dittberner H."/>
        </authorList>
    </citation>
    <scope>NUCLEOTIDE SEQUENCE [LARGE SCALE GENOMIC DNA]</scope>
</reference>
<dbReference type="InterPro" id="IPR044286">
    <property type="entry name" value="SINL_plant"/>
</dbReference>
<comment type="similarity">
    <text evidence="3">Belongs to the SINA (Seven in absentia) family.</text>
</comment>
<evidence type="ECO:0000256" key="1">
    <source>
        <dbReference type="ARBA" id="ARBA00000900"/>
    </source>
</evidence>
<dbReference type="FunFam" id="3.30.40.10:FF:000041">
    <property type="entry name" value="E3 ubiquitin-protein ligase SINAT3"/>
    <property type="match status" value="1"/>
</dbReference>
<dbReference type="EMBL" id="CABITT030000005">
    <property type="protein sequence ID" value="VVB05824.1"/>
    <property type="molecule type" value="Genomic_DNA"/>
</dbReference>
<keyword evidence="5" id="KW-0808">Transferase</keyword>
<evidence type="ECO:0000256" key="9">
    <source>
        <dbReference type="ARBA" id="ARBA00022833"/>
    </source>
</evidence>
<dbReference type="OrthoDB" id="4788989at2759"/>
<dbReference type="GO" id="GO:0008270">
    <property type="term" value="F:zinc ion binding"/>
    <property type="evidence" value="ECO:0007669"/>
    <property type="project" value="UniProtKB-KW"/>
</dbReference>
<evidence type="ECO:0000256" key="2">
    <source>
        <dbReference type="ARBA" id="ARBA00004906"/>
    </source>
</evidence>
<keyword evidence="9" id="KW-0862">Zinc</keyword>
<evidence type="ECO:0000256" key="12">
    <source>
        <dbReference type="SAM" id="MobiDB-lite"/>
    </source>
</evidence>
<feature type="region of interest" description="Disordered" evidence="12">
    <location>
        <begin position="1"/>
        <end position="44"/>
    </location>
</feature>
<dbReference type="Pfam" id="PF21362">
    <property type="entry name" value="Sina_RING"/>
    <property type="match status" value="1"/>
</dbReference>
<comment type="pathway">
    <text evidence="2">Protein modification; protein ubiquitination.</text>
</comment>
<evidence type="ECO:0000259" key="13">
    <source>
        <dbReference type="PROSITE" id="PS51081"/>
    </source>
</evidence>
<feature type="compositionally biased region" description="Low complexity" evidence="12">
    <location>
        <begin position="1"/>
        <end position="25"/>
    </location>
</feature>
<dbReference type="Proteomes" id="UP000489600">
    <property type="component" value="Unassembled WGS sequence"/>
</dbReference>
<dbReference type="UniPathway" id="UPA00143"/>
<dbReference type="Gene3D" id="3.30.40.10">
    <property type="entry name" value="Zinc/RING finger domain, C3HC4 (zinc finger)"/>
    <property type="match status" value="2"/>
</dbReference>
<name>A0A565BWQ6_9BRAS</name>
<evidence type="ECO:0000256" key="6">
    <source>
        <dbReference type="ARBA" id="ARBA00022723"/>
    </source>
</evidence>
<keyword evidence="8" id="KW-0833">Ubl conjugation pathway</keyword>
<organism evidence="14 15">
    <name type="scientific">Arabis nemorensis</name>
    <dbReference type="NCBI Taxonomy" id="586526"/>
    <lineage>
        <taxon>Eukaryota</taxon>
        <taxon>Viridiplantae</taxon>
        <taxon>Streptophyta</taxon>
        <taxon>Embryophyta</taxon>
        <taxon>Tracheophyta</taxon>
        <taxon>Spermatophyta</taxon>
        <taxon>Magnoliopsida</taxon>
        <taxon>eudicotyledons</taxon>
        <taxon>Gunneridae</taxon>
        <taxon>Pentapetalae</taxon>
        <taxon>rosids</taxon>
        <taxon>malvids</taxon>
        <taxon>Brassicales</taxon>
        <taxon>Brassicaceae</taxon>
        <taxon>Arabideae</taxon>
        <taxon>Arabis</taxon>
    </lineage>
</organism>
<evidence type="ECO:0000256" key="8">
    <source>
        <dbReference type="ARBA" id="ARBA00022786"/>
    </source>
</evidence>